<proteinExistence type="predicted"/>
<dbReference type="EMBL" id="BGZK01000555">
    <property type="protein sequence ID" value="GBP49963.1"/>
    <property type="molecule type" value="Genomic_DNA"/>
</dbReference>
<sequence length="80" mass="9164">MWFRGRGLSLIKRRFGLRDRSRVPISRGPGQAGAGHLTTFRLAVESPASRINKCRSPRPRQPHAETAHIHYNFRISLPDF</sequence>
<evidence type="ECO:0000313" key="1">
    <source>
        <dbReference type="EMBL" id="GBP49963.1"/>
    </source>
</evidence>
<name>A0A4C1WFV2_EUMVA</name>
<reference evidence="1 2" key="1">
    <citation type="journal article" date="2019" name="Commun. Biol.">
        <title>The bagworm genome reveals a unique fibroin gene that provides high tensile strength.</title>
        <authorList>
            <person name="Kono N."/>
            <person name="Nakamura H."/>
            <person name="Ohtoshi R."/>
            <person name="Tomita M."/>
            <person name="Numata K."/>
            <person name="Arakawa K."/>
        </authorList>
    </citation>
    <scope>NUCLEOTIDE SEQUENCE [LARGE SCALE GENOMIC DNA]</scope>
</reference>
<dbReference type="AlphaFoldDB" id="A0A4C1WFV2"/>
<keyword evidence="2" id="KW-1185">Reference proteome</keyword>
<gene>
    <name evidence="1" type="ORF">EVAR_37048_1</name>
</gene>
<comment type="caution">
    <text evidence="1">The sequence shown here is derived from an EMBL/GenBank/DDBJ whole genome shotgun (WGS) entry which is preliminary data.</text>
</comment>
<organism evidence="1 2">
    <name type="scientific">Eumeta variegata</name>
    <name type="common">Bagworm moth</name>
    <name type="synonym">Eumeta japonica</name>
    <dbReference type="NCBI Taxonomy" id="151549"/>
    <lineage>
        <taxon>Eukaryota</taxon>
        <taxon>Metazoa</taxon>
        <taxon>Ecdysozoa</taxon>
        <taxon>Arthropoda</taxon>
        <taxon>Hexapoda</taxon>
        <taxon>Insecta</taxon>
        <taxon>Pterygota</taxon>
        <taxon>Neoptera</taxon>
        <taxon>Endopterygota</taxon>
        <taxon>Lepidoptera</taxon>
        <taxon>Glossata</taxon>
        <taxon>Ditrysia</taxon>
        <taxon>Tineoidea</taxon>
        <taxon>Psychidae</taxon>
        <taxon>Oiketicinae</taxon>
        <taxon>Eumeta</taxon>
    </lineage>
</organism>
<accession>A0A4C1WFV2</accession>
<evidence type="ECO:0000313" key="2">
    <source>
        <dbReference type="Proteomes" id="UP000299102"/>
    </source>
</evidence>
<dbReference type="Proteomes" id="UP000299102">
    <property type="component" value="Unassembled WGS sequence"/>
</dbReference>
<protein>
    <submittedName>
        <fullName evidence="1">Uncharacterized protein</fullName>
    </submittedName>
</protein>